<evidence type="ECO:0000256" key="1">
    <source>
        <dbReference type="ARBA" id="ARBA00001946"/>
    </source>
</evidence>
<keyword evidence="9" id="KW-1185">Reference proteome</keyword>
<evidence type="ECO:0000256" key="6">
    <source>
        <dbReference type="ARBA" id="ARBA00038093"/>
    </source>
</evidence>
<feature type="domain" description="PIN" evidence="7">
    <location>
        <begin position="3"/>
        <end position="62"/>
    </location>
</feature>
<dbReference type="AlphaFoldDB" id="A0ABD5V932"/>
<dbReference type="GO" id="GO:0016787">
    <property type="term" value="F:hydrolase activity"/>
    <property type="evidence" value="ECO:0007669"/>
    <property type="project" value="UniProtKB-KW"/>
</dbReference>
<evidence type="ECO:0000256" key="5">
    <source>
        <dbReference type="ARBA" id="ARBA00022842"/>
    </source>
</evidence>
<accession>A0ABD5V932</accession>
<dbReference type="GO" id="GO:0046872">
    <property type="term" value="F:metal ion binding"/>
    <property type="evidence" value="ECO:0007669"/>
    <property type="project" value="UniProtKB-KW"/>
</dbReference>
<evidence type="ECO:0000313" key="9">
    <source>
        <dbReference type="Proteomes" id="UP001596312"/>
    </source>
</evidence>
<evidence type="ECO:0000313" key="8">
    <source>
        <dbReference type="EMBL" id="MFC6907226.1"/>
    </source>
</evidence>
<dbReference type="InterPro" id="IPR029060">
    <property type="entry name" value="PIN-like_dom_sf"/>
</dbReference>
<dbReference type="SUPFAM" id="SSF88723">
    <property type="entry name" value="PIN domain-like"/>
    <property type="match status" value="1"/>
</dbReference>
<protein>
    <submittedName>
        <fullName evidence="8">Type II toxin-antitoxin system VapC family toxin</fullName>
    </submittedName>
</protein>
<comment type="caution">
    <text evidence="8">The sequence shown here is derived from an EMBL/GenBank/DDBJ whole genome shotgun (WGS) entry which is preliminary data.</text>
</comment>
<comment type="similarity">
    <text evidence="6">Belongs to the PINc/VapC protein family.</text>
</comment>
<keyword evidence="4" id="KW-0378">Hydrolase</keyword>
<evidence type="ECO:0000256" key="3">
    <source>
        <dbReference type="ARBA" id="ARBA00022723"/>
    </source>
</evidence>
<sequence>MVEDIDVLPLDLPAARRAWEIQRGLMDNGERMGAVDVLIAGTAAVHGQTVLTRNTGEFSRVSEIAVEDY</sequence>
<dbReference type="Gene3D" id="3.40.50.1010">
    <property type="entry name" value="5'-nuclease"/>
    <property type="match status" value="1"/>
</dbReference>
<dbReference type="Pfam" id="PF01850">
    <property type="entry name" value="PIN"/>
    <property type="match status" value="1"/>
</dbReference>
<evidence type="ECO:0000256" key="2">
    <source>
        <dbReference type="ARBA" id="ARBA00022722"/>
    </source>
</evidence>
<reference evidence="8 9" key="1">
    <citation type="journal article" date="2019" name="Int. J. Syst. Evol. Microbiol.">
        <title>The Global Catalogue of Microorganisms (GCM) 10K type strain sequencing project: providing services to taxonomists for standard genome sequencing and annotation.</title>
        <authorList>
            <consortium name="The Broad Institute Genomics Platform"/>
            <consortium name="The Broad Institute Genome Sequencing Center for Infectious Disease"/>
            <person name="Wu L."/>
            <person name="Ma J."/>
        </authorList>
    </citation>
    <scope>NUCLEOTIDE SEQUENCE [LARGE SCALE GENOMIC DNA]</scope>
    <source>
        <strain evidence="8 9">CGMCC 1.3240</strain>
    </source>
</reference>
<dbReference type="Proteomes" id="UP001596312">
    <property type="component" value="Unassembled WGS sequence"/>
</dbReference>
<name>A0ABD5V932_9EURY</name>
<dbReference type="RefSeq" id="WP_340605820.1">
    <property type="nucleotide sequence ID" value="NZ_JBBMXV010000013.1"/>
</dbReference>
<dbReference type="PANTHER" id="PTHR33653">
    <property type="entry name" value="RIBONUCLEASE VAPC2"/>
    <property type="match status" value="1"/>
</dbReference>
<dbReference type="InterPro" id="IPR050556">
    <property type="entry name" value="Type_II_TA_system_RNase"/>
</dbReference>
<keyword evidence="5" id="KW-0460">Magnesium</keyword>
<keyword evidence="3" id="KW-0479">Metal-binding</keyword>
<evidence type="ECO:0000259" key="7">
    <source>
        <dbReference type="Pfam" id="PF01850"/>
    </source>
</evidence>
<organism evidence="8 9">
    <name type="scientific">Halalkalicoccus tibetensis</name>
    <dbReference type="NCBI Taxonomy" id="175632"/>
    <lineage>
        <taxon>Archaea</taxon>
        <taxon>Methanobacteriati</taxon>
        <taxon>Methanobacteriota</taxon>
        <taxon>Stenosarchaea group</taxon>
        <taxon>Halobacteria</taxon>
        <taxon>Halobacteriales</taxon>
        <taxon>Halococcaceae</taxon>
        <taxon>Halalkalicoccus</taxon>
    </lineage>
</organism>
<dbReference type="InterPro" id="IPR002716">
    <property type="entry name" value="PIN_dom"/>
</dbReference>
<dbReference type="PANTHER" id="PTHR33653:SF1">
    <property type="entry name" value="RIBONUCLEASE VAPC2"/>
    <property type="match status" value="1"/>
</dbReference>
<keyword evidence="2" id="KW-0540">Nuclease</keyword>
<dbReference type="GO" id="GO:0004518">
    <property type="term" value="F:nuclease activity"/>
    <property type="evidence" value="ECO:0007669"/>
    <property type="project" value="UniProtKB-KW"/>
</dbReference>
<dbReference type="EMBL" id="JBHSXQ010000013">
    <property type="protein sequence ID" value="MFC6907226.1"/>
    <property type="molecule type" value="Genomic_DNA"/>
</dbReference>
<comment type="cofactor">
    <cofactor evidence="1">
        <name>Mg(2+)</name>
        <dbReference type="ChEBI" id="CHEBI:18420"/>
    </cofactor>
</comment>
<gene>
    <name evidence="8" type="ORF">ACFQGH_18765</name>
</gene>
<dbReference type="CDD" id="cd09881">
    <property type="entry name" value="PIN_VapC4-5_FitB-like"/>
    <property type="match status" value="1"/>
</dbReference>
<evidence type="ECO:0000256" key="4">
    <source>
        <dbReference type="ARBA" id="ARBA00022801"/>
    </source>
</evidence>
<proteinExistence type="inferred from homology"/>